<dbReference type="PANTHER" id="PTHR30349">
    <property type="entry name" value="PHAGE INTEGRASE-RELATED"/>
    <property type="match status" value="1"/>
</dbReference>
<evidence type="ECO:0000313" key="5">
    <source>
        <dbReference type="EMBL" id="MCX2718925.1"/>
    </source>
</evidence>
<name>A0AAE3MJM4_9FLAO</name>
<dbReference type="InterPro" id="IPR002104">
    <property type="entry name" value="Integrase_catalytic"/>
</dbReference>
<gene>
    <name evidence="5" type="ORF">OO016_04860</name>
</gene>
<proteinExistence type="inferred from homology"/>
<dbReference type="Gene3D" id="1.10.150.130">
    <property type="match status" value="1"/>
</dbReference>
<dbReference type="Proteomes" id="UP001207116">
    <property type="component" value="Unassembled WGS sequence"/>
</dbReference>
<evidence type="ECO:0000256" key="3">
    <source>
        <dbReference type="ARBA" id="ARBA00023172"/>
    </source>
</evidence>
<keyword evidence="6" id="KW-1185">Reference proteome</keyword>
<dbReference type="SUPFAM" id="SSF56349">
    <property type="entry name" value="DNA breaking-rejoining enzymes"/>
    <property type="match status" value="1"/>
</dbReference>
<evidence type="ECO:0000256" key="2">
    <source>
        <dbReference type="ARBA" id="ARBA00023125"/>
    </source>
</evidence>
<keyword evidence="3" id="KW-0233">DNA recombination</keyword>
<sequence length="547" mass="66403">MYFSLNYRKKKSEYKPNDELIVLIRYYHRMDGEKKGKVLNHSTGIKVKLKDWDEDWDKSKKREPIKRTDKDHKRKNLILKQKERELQRIIGNLKVKDEIEPLPKIVKSVLKKKRVERRKKTYSEVNFLYMFQLFETYVKENYKPSYKTTILTQIKYIKEFCEDYELKENISLLIDDINEEFIQKFVNWCYQNQNLQPSVLKKRLRGFTNFREWMIRKQQQNITLTIPKNIITEGKSEIIYLTRDEIKKIYDFKEFDYENDEYHKYLKKEELQFGFETDERTNIKSEELKRRTYTNYEIVKDMLLFLCSVGCRYGDMLNMKLDNFRFYKDEKGKEDRTKGTWEFRMEKVPKRGVVVVPSNRISFHIWCKYGSGKKRDDYLFPRTKYGNPISNQKFNKHIKEVCRIIEIDELVDKPRFDIDGKPIKGTDVRVPKWSVVSSHIGRRSFIREQIELGKHQREIMLMTGHTSLKVFNGYYDIKPSDLWKNNHEMYFGFNLSENVSKIESKPILKIDKETEQKLQDLRMWYENDLIDEEEYKETKKKILNLSN</sequence>
<evidence type="ECO:0000259" key="4">
    <source>
        <dbReference type="PROSITE" id="PS51898"/>
    </source>
</evidence>
<reference evidence="5" key="1">
    <citation type="submission" date="2022-11" db="EMBL/GenBank/DDBJ databases">
        <title>The characterization of three novel Bacteroidetes species and genomic analysis of their roles in tidal elemental geochemical cycles.</title>
        <authorList>
            <person name="Ma K.-J."/>
        </authorList>
    </citation>
    <scope>NUCLEOTIDE SEQUENCE</scope>
    <source>
        <strain evidence="5">M415</strain>
    </source>
</reference>
<organism evidence="5 6">
    <name type="scientific">Lentiprolixibacter aurantiacus</name>
    <dbReference type="NCBI Taxonomy" id="2993939"/>
    <lineage>
        <taxon>Bacteria</taxon>
        <taxon>Pseudomonadati</taxon>
        <taxon>Bacteroidota</taxon>
        <taxon>Flavobacteriia</taxon>
        <taxon>Flavobacteriales</taxon>
        <taxon>Flavobacteriaceae</taxon>
        <taxon>Lentiprolixibacter</taxon>
    </lineage>
</organism>
<dbReference type="RefSeq" id="WP_266011299.1">
    <property type="nucleotide sequence ID" value="NZ_JAPFQP010000001.1"/>
</dbReference>
<comment type="similarity">
    <text evidence="1">Belongs to the 'phage' integrase family.</text>
</comment>
<comment type="caution">
    <text evidence="5">The sequence shown here is derived from an EMBL/GenBank/DDBJ whole genome shotgun (WGS) entry which is preliminary data.</text>
</comment>
<dbReference type="GO" id="GO:0006310">
    <property type="term" value="P:DNA recombination"/>
    <property type="evidence" value="ECO:0007669"/>
    <property type="project" value="UniProtKB-KW"/>
</dbReference>
<keyword evidence="2" id="KW-0238">DNA-binding</keyword>
<dbReference type="GO" id="GO:0015074">
    <property type="term" value="P:DNA integration"/>
    <property type="evidence" value="ECO:0007669"/>
    <property type="project" value="InterPro"/>
</dbReference>
<dbReference type="InterPro" id="IPR050090">
    <property type="entry name" value="Tyrosine_recombinase_XerCD"/>
</dbReference>
<accession>A0AAE3MJM4</accession>
<dbReference type="PROSITE" id="PS51898">
    <property type="entry name" value="TYR_RECOMBINASE"/>
    <property type="match status" value="1"/>
</dbReference>
<dbReference type="EMBL" id="JAPFQP010000001">
    <property type="protein sequence ID" value="MCX2718925.1"/>
    <property type="molecule type" value="Genomic_DNA"/>
</dbReference>
<evidence type="ECO:0000256" key="1">
    <source>
        <dbReference type="ARBA" id="ARBA00008857"/>
    </source>
</evidence>
<protein>
    <submittedName>
        <fullName evidence="5">Phage integrase SAM-like domain-containing protein</fullName>
    </submittedName>
</protein>
<dbReference type="Gene3D" id="1.10.443.10">
    <property type="entry name" value="Intergrase catalytic core"/>
    <property type="match status" value="1"/>
</dbReference>
<dbReference type="InterPro" id="IPR010998">
    <property type="entry name" value="Integrase_recombinase_N"/>
</dbReference>
<dbReference type="GO" id="GO:0003677">
    <property type="term" value="F:DNA binding"/>
    <property type="evidence" value="ECO:0007669"/>
    <property type="project" value="UniProtKB-KW"/>
</dbReference>
<feature type="domain" description="Tyr recombinase" evidence="4">
    <location>
        <begin position="261"/>
        <end position="489"/>
    </location>
</feature>
<dbReference type="AlphaFoldDB" id="A0AAE3MJM4"/>
<dbReference type="PANTHER" id="PTHR30349:SF41">
    <property type="entry name" value="INTEGRASE_RECOMBINASE PROTEIN MJ0367-RELATED"/>
    <property type="match status" value="1"/>
</dbReference>
<dbReference type="InterPro" id="IPR013762">
    <property type="entry name" value="Integrase-like_cat_sf"/>
</dbReference>
<evidence type="ECO:0000313" key="6">
    <source>
        <dbReference type="Proteomes" id="UP001207116"/>
    </source>
</evidence>
<dbReference type="InterPro" id="IPR011010">
    <property type="entry name" value="DNA_brk_join_enz"/>
</dbReference>